<dbReference type="AlphaFoldDB" id="A0A2N5SIA2"/>
<dbReference type="EMBL" id="PGCI01000102">
    <property type="protein sequence ID" value="PLW40443.1"/>
    <property type="molecule type" value="Genomic_DNA"/>
</dbReference>
<name>A0A2N5SIA2_9BASI</name>
<evidence type="ECO:0000313" key="2">
    <source>
        <dbReference type="EMBL" id="PLW40443.1"/>
    </source>
</evidence>
<evidence type="ECO:0000313" key="1">
    <source>
        <dbReference type="EMBL" id="PLW12982.1"/>
    </source>
</evidence>
<proteinExistence type="predicted"/>
<dbReference type="Proteomes" id="UP000235392">
    <property type="component" value="Unassembled WGS sequence"/>
</dbReference>
<comment type="caution">
    <text evidence="1">The sequence shown here is derived from an EMBL/GenBank/DDBJ whole genome shotgun (WGS) entry which is preliminary data.</text>
</comment>
<protein>
    <submittedName>
        <fullName evidence="1">Uncharacterized protein</fullName>
    </submittedName>
</protein>
<evidence type="ECO:0000313" key="3">
    <source>
        <dbReference type="Proteomes" id="UP000235392"/>
    </source>
</evidence>
<sequence length="82" mass="9010">MALQFDVNSLVSDLIVASAFGIYIEHVLDYGDEAREDVETDNIGEISTTYPPTNHTSNNPEKAVANWASIVENENPQAELKS</sequence>
<reference evidence="1 3" key="1">
    <citation type="submission" date="2017-11" db="EMBL/GenBank/DDBJ databases">
        <title>De novo assembly and phasing of dikaryotic genomes from two isolates of Puccinia coronata f. sp. avenae, the causal agent of oat crown rust.</title>
        <authorList>
            <person name="Miller M.E."/>
            <person name="Zhang Y."/>
            <person name="Omidvar V."/>
            <person name="Sperschneider J."/>
            <person name="Schwessinger B."/>
            <person name="Raley C."/>
            <person name="Palmer J.M."/>
            <person name="Garnica D."/>
            <person name="Upadhyaya N."/>
            <person name="Rathjen J."/>
            <person name="Taylor J.M."/>
            <person name="Park R.F."/>
            <person name="Dodds P.N."/>
            <person name="Hirsch C.D."/>
            <person name="Kianian S.F."/>
            <person name="Figueroa M."/>
        </authorList>
    </citation>
    <scope>NUCLEOTIDE SEQUENCE [LARGE SCALE GENOMIC DNA]</scope>
    <source>
        <strain evidence="1">12SD80</strain>
    </source>
</reference>
<accession>A0A2N5SIA2</accession>
<dbReference type="EMBL" id="PGCI01000867">
    <property type="protein sequence ID" value="PLW12982.1"/>
    <property type="molecule type" value="Genomic_DNA"/>
</dbReference>
<gene>
    <name evidence="2" type="ORF">PCASD_10386</name>
    <name evidence="1" type="ORF">PCASD_20978</name>
</gene>
<organism evidence="1 3">
    <name type="scientific">Puccinia coronata f. sp. avenae</name>
    <dbReference type="NCBI Taxonomy" id="200324"/>
    <lineage>
        <taxon>Eukaryota</taxon>
        <taxon>Fungi</taxon>
        <taxon>Dikarya</taxon>
        <taxon>Basidiomycota</taxon>
        <taxon>Pucciniomycotina</taxon>
        <taxon>Pucciniomycetes</taxon>
        <taxon>Pucciniales</taxon>
        <taxon>Pucciniaceae</taxon>
        <taxon>Puccinia</taxon>
    </lineage>
</organism>